<dbReference type="InterPro" id="IPR023631">
    <property type="entry name" value="Amidase_dom"/>
</dbReference>
<dbReference type="SUPFAM" id="SSF75304">
    <property type="entry name" value="Amidase signature (AS) enzymes"/>
    <property type="match status" value="1"/>
</dbReference>
<dbReference type="InterPro" id="IPR036928">
    <property type="entry name" value="AS_sf"/>
</dbReference>
<dbReference type="AlphaFoldDB" id="A0A370F5P1"/>
<proteinExistence type="predicted"/>
<organism evidence="2 3">
    <name type="scientific">Pseudacidovorax intermedius</name>
    <dbReference type="NCBI Taxonomy" id="433924"/>
    <lineage>
        <taxon>Bacteria</taxon>
        <taxon>Pseudomonadati</taxon>
        <taxon>Pseudomonadota</taxon>
        <taxon>Betaproteobacteria</taxon>
        <taxon>Burkholderiales</taxon>
        <taxon>Comamonadaceae</taxon>
        <taxon>Pseudacidovorax</taxon>
    </lineage>
</organism>
<keyword evidence="3" id="KW-1185">Reference proteome</keyword>
<comment type="caution">
    <text evidence="2">The sequence shown here is derived from an EMBL/GenBank/DDBJ whole genome shotgun (WGS) entry which is preliminary data.</text>
</comment>
<dbReference type="Gene3D" id="3.90.1300.10">
    <property type="entry name" value="Amidase signature (AS) domain"/>
    <property type="match status" value="1"/>
</dbReference>
<protein>
    <submittedName>
        <fullName evidence="2">Amidase</fullName>
    </submittedName>
</protein>
<dbReference type="Pfam" id="PF01425">
    <property type="entry name" value="Amidase"/>
    <property type="match status" value="1"/>
</dbReference>
<evidence type="ECO:0000313" key="2">
    <source>
        <dbReference type="EMBL" id="RDI19077.1"/>
    </source>
</evidence>
<gene>
    <name evidence="2" type="ORF">DFR41_11359</name>
</gene>
<accession>A0A370F5P1</accession>
<dbReference type="OrthoDB" id="8872210at2"/>
<sequence length="413" mass="43552">MSAAVLQTLSGRHGAFVSDGSDEACALRLRQVHGEAGPLAGLRLAVKDVFEVEGLRVGAGQPDWFAEQAEAKSSAPAVRVLLDAGAQWVGKTVTDELTYSLAGNNAHYGKPTNPAVPDRLSGGSSSGSVVAVAAGHADIALGTDCGGSTRLPASYCGVWGMRPTHGRIAAQGCFTLAHSFDTVGWFATNADAMARVFEQLARSRVVEARAIGPLVVAADVMPLLDAPVRTAYEALIAQLRELAPVTMLPEGTLPLADWANAFRVLQASEIWLQLGDWVRSRQPHMGEDVTQRFDAAARVRFDEVAQMQRLRVDANATMARVLAGGAVIVWPTVPTPAPSLDASFDAVNDIRARAFRMLAPAGLAGLPQLSMPWMRSEGAPVGLSVIGARGDDEGVLQRARLLSERLGLASAAH</sequence>
<dbReference type="PANTHER" id="PTHR46310">
    <property type="entry name" value="AMIDASE 1"/>
    <property type="match status" value="1"/>
</dbReference>
<evidence type="ECO:0000313" key="3">
    <source>
        <dbReference type="Proteomes" id="UP000255265"/>
    </source>
</evidence>
<dbReference type="PANTHER" id="PTHR46310:SF7">
    <property type="entry name" value="AMIDASE 1"/>
    <property type="match status" value="1"/>
</dbReference>
<name>A0A370F5P1_9BURK</name>
<dbReference type="Proteomes" id="UP000255265">
    <property type="component" value="Unassembled WGS sequence"/>
</dbReference>
<dbReference type="NCBIfam" id="NF006169">
    <property type="entry name" value="PRK08310.1"/>
    <property type="match status" value="1"/>
</dbReference>
<evidence type="ECO:0000259" key="1">
    <source>
        <dbReference type="Pfam" id="PF01425"/>
    </source>
</evidence>
<feature type="domain" description="Amidase" evidence="1">
    <location>
        <begin position="31"/>
        <end position="396"/>
    </location>
</feature>
<reference evidence="2 3" key="1">
    <citation type="submission" date="2018-07" db="EMBL/GenBank/DDBJ databases">
        <title>Genomic Encyclopedia of Type Strains, Phase IV (KMG-IV): sequencing the most valuable type-strain genomes for metagenomic binning, comparative biology and taxonomic classification.</title>
        <authorList>
            <person name="Goeker M."/>
        </authorList>
    </citation>
    <scope>NUCLEOTIDE SEQUENCE [LARGE SCALE GENOMIC DNA]</scope>
    <source>
        <strain evidence="2 3">DSM 21352</strain>
    </source>
</reference>
<dbReference type="EMBL" id="QQAV01000013">
    <property type="protein sequence ID" value="RDI19077.1"/>
    <property type="molecule type" value="Genomic_DNA"/>
</dbReference>